<dbReference type="PROSITE" id="PS51913">
    <property type="entry name" value="HTH_HARE"/>
    <property type="match status" value="1"/>
</dbReference>
<keyword evidence="11" id="KW-1185">Reference proteome</keyword>
<dbReference type="InterPro" id="IPR044977">
    <property type="entry name" value="RLT1-3"/>
</dbReference>
<dbReference type="GO" id="GO:0005634">
    <property type="term" value="C:nucleus"/>
    <property type="evidence" value="ECO:0007669"/>
    <property type="project" value="UniProtKB-SubCell"/>
</dbReference>
<keyword evidence="4 5" id="KW-0371">Homeobox</keyword>
<dbReference type="Gene3D" id="1.10.10.60">
    <property type="entry name" value="Homeodomain-like"/>
    <property type="match status" value="1"/>
</dbReference>
<feature type="domain" description="HTH HARE-type" evidence="9">
    <location>
        <begin position="760"/>
        <end position="829"/>
    </location>
</feature>
<feature type="compositionally biased region" description="Acidic residues" evidence="6">
    <location>
        <begin position="1756"/>
        <end position="1768"/>
    </location>
</feature>
<evidence type="ECO:0000256" key="6">
    <source>
        <dbReference type="SAM" id="MobiDB-lite"/>
    </source>
</evidence>
<evidence type="ECO:0000256" key="4">
    <source>
        <dbReference type="PROSITE-ProRule" id="PRU00108"/>
    </source>
</evidence>
<feature type="compositionally biased region" description="Polar residues" evidence="6">
    <location>
        <begin position="1086"/>
        <end position="1097"/>
    </location>
</feature>
<evidence type="ECO:0000259" key="7">
    <source>
        <dbReference type="PROSITE" id="PS50071"/>
    </source>
</evidence>
<feature type="domain" description="DDT" evidence="8">
    <location>
        <begin position="579"/>
        <end position="638"/>
    </location>
</feature>
<organism evidence="10 11">
    <name type="scientific">Cinchona calisaya</name>
    <dbReference type="NCBI Taxonomy" id="153742"/>
    <lineage>
        <taxon>Eukaryota</taxon>
        <taxon>Viridiplantae</taxon>
        <taxon>Streptophyta</taxon>
        <taxon>Embryophyta</taxon>
        <taxon>Tracheophyta</taxon>
        <taxon>Spermatophyta</taxon>
        <taxon>Magnoliopsida</taxon>
        <taxon>eudicotyledons</taxon>
        <taxon>Gunneridae</taxon>
        <taxon>Pentapetalae</taxon>
        <taxon>asterids</taxon>
        <taxon>lamiids</taxon>
        <taxon>Gentianales</taxon>
        <taxon>Rubiaceae</taxon>
        <taxon>Cinchonoideae</taxon>
        <taxon>Cinchoneae</taxon>
        <taxon>Cinchona</taxon>
    </lineage>
</organism>
<feature type="region of interest" description="Disordered" evidence="6">
    <location>
        <begin position="1605"/>
        <end position="1632"/>
    </location>
</feature>
<evidence type="ECO:0000259" key="9">
    <source>
        <dbReference type="PROSITE" id="PS51913"/>
    </source>
</evidence>
<feature type="compositionally biased region" description="Basic and acidic residues" evidence="6">
    <location>
        <begin position="1537"/>
        <end position="1549"/>
    </location>
</feature>
<dbReference type="PANTHER" id="PTHR36968">
    <property type="entry name" value="HOMEOBOX-DDT DOMAIN PROTEIN RLT2"/>
    <property type="match status" value="1"/>
</dbReference>
<comment type="subcellular location">
    <subcellularLocation>
        <location evidence="1 4 5">Nucleus</location>
    </subcellularLocation>
</comment>
<feature type="domain" description="Homeobox" evidence="7">
    <location>
        <begin position="41"/>
        <end position="101"/>
    </location>
</feature>
<dbReference type="InterPro" id="IPR018501">
    <property type="entry name" value="DDT_dom"/>
</dbReference>
<evidence type="ECO:0000256" key="5">
    <source>
        <dbReference type="RuleBase" id="RU000682"/>
    </source>
</evidence>
<feature type="compositionally biased region" description="Acidic residues" evidence="6">
    <location>
        <begin position="855"/>
        <end position="876"/>
    </location>
</feature>
<dbReference type="Pfam" id="PF15613">
    <property type="entry name" value="WSD"/>
    <property type="match status" value="1"/>
</dbReference>
<dbReference type="InterPro" id="IPR028942">
    <property type="entry name" value="WHIM1_dom"/>
</dbReference>
<proteinExistence type="predicted"/>
<gene>
    <name evidence="10" type="ORF">ACH5RR_028704</name>
</gene>
<feature type="compositionally biased region" description="Gly residues" evidence="6">
    <location>
        <begin position="20"/>
        <end position="29"/>
    </location>
</feature>
<dbReference type="Pfam" id="PF05066">
    <property type="entry name" value="HARE-HTH"/>
    <property type="match status" value="1"/>
</dbReference>
<feature type="region of interest" description="Disordered" evidence="6">
    <location>
        <begin position="1672"/>
        <end position="1795"/>
    </location>
</feature>
<feature type="compositionally biased region" description="Acidic residues" evidence="6">
    <location>
        <begin position="1729"/>
        <end position="1749"/>
    </location>
</feature>
<dbReference type="PANTHER" id="PTHR36968:SF5">
    <property type="entry name" value="HOMEOBOX-DDT DOMAIN PROTEIN RLT2"/>
    <property type="match status" value="1"/>
</dbReference>
<keyword evidence="2" id="KW-0804">Transcription</keyword>
<dbReference type="SMART" id="SM00571">
    <property type="entry name" value="DDT"/>
    <property type="match status" value="1"/>
</dbReference>
<feature type="region of interest" description="Disordered" evidence="6">
    <location>
        <begin position="99"/>
        <end position="122"/>
    </location>
</feature>
<dbReference type="InterPro" id="IPR001356">
    <property type="entry name" value="HD"/>
</dbReference>
<feature type="compositionally biased region" description="Basic and acidic residues" evidence="6">
    <location>
        <begin position="879"/>
        <end position="922"/>
    </location>
</feature>
<dbReference type="Pfam" id="PF02791">
    <property type="entry name" value="DDT"/>
    <property type="match status" value="1"/>
</dbReference>
<keyword evidence="3 4" id="KW-0539">Nucleus</keyword>
<evidence type="ECO:0008006" key="12">
    <source>
        <dbReference type="Google" id="ProtNLM"/>
    </source>
</evidence>
<feature type="compositionally biased region" description="Polar residues" evidence="6">
    <location>
        <begin position="1786"/>
        <end position="1795"/>
    </location>
</feature>
<evidence type="ECO:0000256" key="2">
    <source>
        <dbReference type="ARBA" id="ARBA00023163"/>
    </source>
</evidence>
<dbReference type="SUPFAM" id="SSF46689">
    <property type="entry name" value="Homeodomain-like"/>
    <property type="match status" value="1"/>
</dbReference>
<feature type="region of interest" description="Disordered" evidence="6">
    <location>
        <begin position="853"/>
        <end position="922"/>
    </location>
</feature>
<feature type="region of interest" description="Disordered" evidence="6">
    <location>
        <begin position="1"/>
        <end position="49"/>
    </location>
</feature>
<feature type="DNA-binding region" description="Homeobox" evidence="4">
    <location>
        <begin position="43"/>
        <end position="102"/>
    </location>
</feature>
<dbReference type="InterPro" id="IPR028941">
    <property type="entry name" value="WHIM2_dom"/>
</dbReference>
<dbReference type="EMBL" id="JBJUIK010000012">
    <property type="protein sequence ID" value="KAL3509303.1"/>
    <property type="molecule type" value="Genomic_DNA"/>
</dbReference>
<feature type="compositionally biased region" description="Basic and acidic residues" evidence="6">
    <location>
        <begin position="99"/>
        <end position="111"/>
    </location>
</feature>
<dbReference type="Pfam" id="PF00046">
    <property type="entry name" value="Homeodomain"/>
    <property type="match status" value="1"/>
</dbReference>
<dbReference type="PROSITE" id="PS50827">
    <property type="entry name" value="DDT"/>
    <property type="match status" value="1"/>
</dbReference>
<feature type="region of interest" description="Disordered" evidence="6">
    <location>
        <begin position="1532"/>
        <end position="1577"/>
    </location>
</feature>
<dbReference type="InterPro" id="IPR009057">
    <property type="entry name" value="Homeodomain-like_sf"/>
</dbReference>
<dbReference type="SMART" id="SM00389">
    <property type="entry name" value="HOX"/>
    <property type="match status" value="1"/>
</dbReference>
<dbReference type="InterPro" id="IPR007759">
    <property type="entry name" value="Asxl_HARE-HTH"/>
</dbReference>
<accession>A0ABD2YQS3</accession>
<keyword evidence="4 5" id="KW-0238">DNA-binding</keyword>
<dbReference type="PROSITE" id="PS50071">
    <property type="entry name" value="HOMEOBOX_2"/>
    <property type="match status" value="1"/>
</dbReference>
<comment type="caution">
    <text evidence="10">The sequence shown here is derived from an EMBL/GenBank/DDBJ whole genome shotgun (WGS) entry which is preliminary data.</text>
</comment>
<feature type="region of interest" description="Disordered" evidence="6">
    <location>
        <begin position="1080"/>
        <end position="1108"/>
    </location>
</feature>
<evidence type="ECO:0000259" key="8">
    <source>
        <dbReference type="PROSITE" id="PS50827"/>
    </source>
</evidence>
<sequence>MDKMEVDGGGSGGSAAAAVEGGGEGGGGSEVEKKNNNTPEGEPKVKRKMKTASQLELLEKTYAVETYPSEALRAELAVKLGLTDRQLQMWFCHRRLKDRKPSGEKRVKKETSPGMVAGLPSSGVGRELVGGLGGEVGNDHGLSLGRSALGPMEIQHQHRIVHRTGTALARIGTEMPTVKRYYEPPQALSELRAIAFVEAQLGERLREDGPVLGMEFDPLPPGAFGAPIVASGPQKPGVRLYEAQVYEMPDAKVIQGSKRTIHEYQFLPEQPSIRDDIRERAVPLHYYASSTDAQNSRTPLSAGRSFVHGSEHLRPGYTFQGKMPGLSLLPQLGNQGHHLSPPSGEMDNVPQKNSFVNIDVDTHVAHPIRGLETPYMSSDRTVIHDEERLERKRKSEEARIAREVEAHEKRIRKELEKQDLLRRKREEQMKKEMERQDKERRKEEERLLREKQREEERYQREQRREMERREKFLQKESIRAEKMRLKEEMRREKEAARLKAANDRATARRVAKESVDLIDDKRLELMELAASSRGLPSILALDNEALQNLESLGDILTEFPPKTVHLKRPFGKQPWTESEDGVGNLLMVWRFLITFTDVLGLWPFTLDEFVQAFHDYDPRLLGEIHMALLRNIIKDIEDVARTPAPAVGANQNAASPGGGHPEIVEGAYAWGFDIRSWQKQLNPLTWPEILRQFALAAGFGPKLKKRNIDQAYLREENEGNDGLDIISGLRNGAAAQNAVAKMRERGISNLRRSRHILTPGTVKFAAFHVLSLEGSKGLTILEAADKIQKSGLRDLTTSKTPEASIAAALSRDTKLFERTAPSTYCVRAPYRKDPADAESLLAAAREKVLAYNNECLDEEEADDAEKDDVERDEDSGSDVADHPDVDGLDTELKPTKEGLHSFEPSRYEGTHYSGNRKDNSHDEFTEVPRSRIPDINGSFDIVQPRGMDGLSVNHTAATVGINTGAANQEDTVIDESYNGELWVQGLTEGDYSDLSVEERLDALVALIGVANEGNSIRVALEERLEAANALKKQMWAEALLDKRRVKEEYALKMQYPLFPGNRSEQNFSITSDGRQSTFAAVDGRNESTSTNPTNQQDDMGDSHRILNHSSNTTTERSMLLQELSGPDLLLQQSAYAAEKSRSEIKAYIGQRAEEIYVYKSLPLGQDRRRNRYWQFITSPSQNDPGAGRIFVELNDGQWRLIDSVESFDALLASLDVRGTRESHLHSMLQRIEVSFKETAKRNLCLLSGNQDVDDLKKEVSEGSLKSLVCGSNPNMTETLASTAIRIGNNGTDNNKLLERYQDFEKWMWEECFSSMKLRALKHGKTKRLQLPSICSYCHDLYSSEEQHCPFCHKNYSISIQTFSFTEHVSQCKEKQEEVQNETSVKLESLPPLRIRLLKAQLASVEAFLLPEALEAFWSEDCRMAWSMKLQIASSAEDLLQILTVLENAIRRDFLVSDYETTNELLCSSNLHMVNDVPSLDLVAVLPWIPQTTSAVALRLMDFDTSICYTLQQKDDSEKDKGARHIIKIPMRNTGTRNDTENPRTEHPHEAGNVPKDAWDGGGSGRNRKQGRAAVRVGRPRRRVIKARNESGQFISAKNADKFGPLLGWKGRSRARGGRKRGRRTAKIRQKPAKRTAEIAVKIASSGTSICEKTPSLGQQEWNEEETTPIQVEGAGNLSSSERSEYFDQNGQATGDDYDDLIIDEYSGGFSGKSTPLMEGVDYVAGEGNGNDEVDDDDDNEEDEDEDGDGDERQREEADEEYFNSESEEEGNKFVGGEKMGRLTKGSEFSSSDYSD</sequence>
<dbReference type="Proteomes" id="UP001630127">
    <property type="component" value="Unassembled WGS sequence"/>
</dbReference>
<evidence type="ECO:0000256" key="3">
    <source>
        <dbReference type="ARBA" id="ARBA00023242"/>
    </source>
</evidence>
<dbReference type="CDD" id="cd00086">
    <property type="entry name" value="homeodomain"/>
    <property type="match status" value="1"/>
</dbReference>
<protein>
    <recommendedName>
        <fullName evidence="12">Homeobox-DDT domain protein RLT2</fullName>
    </recommendedName>
</protein>
<reference evidence="10 11" key="1">
    <citation type="submission" date="2024-11" db="EMBL/GenBank/DDBJ databases">
        <title>A near-complete genome assembly of Cinchona calisaya.</title>
        <authorList>
            <person name="Lian D.C."/>
            <person name="Zhao X.W."/>
            <person name="Wei L."/>
        </authorList>
    </citation>
    <scope>NUCLEOTIDE SEQUENCE [LARGE SCALE GENOMIC DNA]</scope>
    <source>
        <tissue evidence="10">Nenye</tissue>
    </source>
</reference>
<feature type="compositionally biased region" description="Basic residues" evidence="6">
    <location>
        <begin position="1610"/>
        <end position="1632"/>
    </location>
</feature>
<evidence type="ECO:0000313" key="11">
    <source>
        <dbReference type="Proteomes" id="UP001630127"/>
    </source>
</evidence>
<dbReference type="GO" id="GO:0003677">
    <property type="term" value="F:DNA binding"/>
    <property type="evidence" value="ECO:0007669"/>
    <property type="project" value="UniProtKB-UniRule"/>
</dbReference>
<evidence type="ECO:0000313" key="10">
    <source>
        <dbReference type="EMBL" id="KAL3509303.1"/>
    </source>
</evidence>
<feature type="region of interest" description="Disordered" evidence="6">
    <location>
        <begin position="424"/>
        <end position="446"/>
    </location>
</feature>
<feature type="compositionally biased region" description="Polar residues" evidence="6">
    <location>
        <begin position="1676"/>
        <end position="1692"/>
    </location>
</feature>
<dbReference type="Pfam" id="PF15612">
    <property type="entry name" value="WHIM1"/>
    <property type="match status" value="1"/>
</dbReference>
<evidence type="ECO:0000256" key="1">
    <source>
        <dbReference type="ARBA" id="ARBA00004123"/>
    </source>
</evidence>
<name>A0ABD2YQS3_9GENT</name>